<reference evidence="4" key="1">
    <citation type="submission" date="2017-02" db="UniProtKB">
        <authorList>
            <consortium name="WormBaseParasite"/>
        </authorList>
    </citation>
    <scope>IDENTIFICATION</scope>
</reference>
<dbReference type="WBParaSite" id="TCLT_0000146001-mRNA-1">
    <property type="protein sequence ID" value="TCLT_0000146001-mRNA-1"/>
    <property type="gene ID" value="TCLT_0000146001"/>
</dbReference>
<evidence type="ECO:0000313" key="2">
    <source>
        <dbReference type="EMBL" id="VDM96920.1"/>
    </source>
</evidence>
<proteinExistence type="predicted"/>
<reference evidence="2 3" key="2">
    <citation type="submission" date="2018-11" db="EMBL/GenBank/DDBJ databases">
        <authorList>
            <consortium name="Pathogen Informatics"/>
        </authorList>
    </citation>
    <scope>NUCLEOTIDE SEQUENCE [LARGE SCALE GENOMIC DNA]</scope>
</reference>
<feature type="transmembrane region" description="Helical" evidence="1">
    <location>
        <begin position="12"/>
        <end position="30"/>
    </location>
</feature>
<dbReference type="EMBL" id="UYYF01000190">
    <property type="protein sequence ID" value="VDM96920.1"/>
    <property type="molecule type" value="Genomic_DNA"/>
</dbReference>
<dbReference type="Proteomes" id="UP000276776">
    <property type="component" value="Unassembled WGS sequence"/>
</dbReference>
<name>A0A0N5CMS2_THECL</name>
<keyword evidence="1" id="KW-1133">Transmembrane helix</keyword>
<evidence type="ECO:0000256" key="1">
    <source>
        <dbReference type="SAM" id="Phobius"/>
    </source>
</evidence>
<sequence length="32" mass="3998">MLKPKLRNHVTTRWLIIYKLLIIVLCRKRLQH</sequence>
<dbReference type="AlphaFoldDB" id="A0A0N5CMS2"/>
<evidence type="ECO:0000313" key="4">
    <source>
        <dbReference type="WBParaSite" id="TCLT_0000146001-mRNA-1"/>
    </source>
</evidence>
<keyword evidence="3" id="KW-1185">Reference proteome</keyword>
<gene>
    <name evidence="2" type="ORF">TCLT_LOCUS1461</name>
</gene>
<keyword evidence="1" id="KW-0812">Transmembrane</keyword>
<accession>A0A0N5CMS2</accession>
<organism evidence="4">
    <name type="scientific">Thelazia callipaeda</name>
    <name type="common">Oriental eyeworm</name>
    <name type="synonym">Parasitic nematode</name>
    <dbReference type="NCBI Taxonomy" id="103827"/>
    <lineage>
        <taxon>Eukaryota</taxon>
        <taxon>Metazoa</taxon>
        <taxon>Ecdysozoa</taxon>
        <taxon>Nematoda</taxon>
        <taxon>Chromadorea</taxon>
        <taxon>Rhabditida</taxon>
        <taxon>Spirurina</taxon>
        <taxon>Spiruromorpha</taxon>
        <taxon>Thelazioidea</taxon>
        <taxon>Thelaziidae</taxon>
        <taxon>Thelazia</taxon>
    </lineage>
</organism>
<keyword evidence="1" id="KW-0472">Membrane</keyword>
<protein>
    <submittedName>
        <fullName evidence="2 4">Uncharacterized protein</fullName>
    </submittedName>
</protein>
<evidence type="ECO:0000313" key="3">
    <source>
        <dbReference type="Proteomes" id="UP000276776"/>
    </source>
</evidence>